<dbReference type="PROSITE" id="PS50977">
    <property type="entry name" value="HTH_TETR_2"/>
    <property type="match status" value="1"/>
</dbReference>
<name>A0A496PJS4_9MICC</name>
<keyword evidence="7" id="KW-1185">Reference proteome</keyword>
<dbReference type="InterPro" id="IPR036271">
    <property type="entry name" value="Tet_transcr_reg_TetR-rel_C_sf"/>
</dbReference>
<comment type="caution">
    <text evidence="6">The sequence shown here is derived from an EMBL/GenBank/DDBJ whole genome shotgun (WGS) entry which is preliminary data.</text>
</comment>
<proteinExistence type="predicted"/>
<dbReference type="SUPFAM" id="SSF48498">
    <property type="entry name" value="Tetracyclin repressor-like, C-terminal domain"/>
    <property type="match status" value="1"/>
</dbReference>
<dbReference type="InterPro" id="IPR009057">
    <property type="entry name" value="Homeodomain-like_sf"/>
</dbReference>
<protein>
    <submittedName>
        <fullName evidence="6">TetR/AcrR family transcriptional regulator</fullName>
    </submittedName>
</protein>
<dbReference type="RefSeq" id="WP_121484742.1">
    <property type="nucleotide sequence ID" value="NZ_QQXL01000003.1"/>
</dbReference>
<dbReference type="SUPFAM" id="SSF46689">
    <property type="entry name" value="Homeodomain-like"/>
    <property type="match status" value="1"/>
</dbReference>
<feature type="DNA-binding region" description="H-T-H motif" evidence="4">
    <location>
        <begin position="30"/>
        <end position="49"/>
    </location>
</feature>
<dbReference type="Proteomes" id="UP000273119">
    <property type="component" value="Unassembled WGS sequence"/>
</dbReference>
<dbReference type="PRINTS" id="PR00455">
    <property type="entry name" value="HTHTETR"/>
</dbReference>
<sequence>MSPRTVAFDAAGVIDAAIDSFTRCGYEGADTVRLCAEAGISRSSFYNTFKSKDSLFLSALTEYTRRGGELALALPSQEGAGLAKLRHRLLDDVQAQSADDSRQGCLSVNTAVELGSSVESVAQILHADRERWVASHAALLVQAQEEGQLLPAPDVPARAALLLTFLAGLRVSARLLDAGALGTQVDALLGSWATPSGRELLSRLAAADASTPREGATS</sequence>
<keyword evidence="3" id="KW-0804">Transcription</keyword>
<dbReference type="GO" id="GO:0003677">
    <property type="term" value="F:DNA binding"/>
    <property type="evidence" value="ECO:0007669"/>
    <property type="project" value="UniProtKB-UniRule"/>
</dbReference>
<accession>A0A496PJS4</accession>
<dbReference type="PANTHER" id="PTHR47506:SF1">
    <property type="entry name" value="HTH-TYPE TRANSCRIPTIONAL REGULATOR YJDC"/>
    <property type="match status" value="1"/>
</dbReference>
<dbReference type="Pfam" id="PF16925">
    <property type="entry name" value="TetR_C_13"/>
    <property type="match status" value="1"/>
</dbReference>
<evidence type="ECO:0000256" key="2">
    <source>
        <dbReference type="ARBA" id="ARBA00023125"/>
    </source>
</evidence>
<evidence type="ECO:0000259" key="5">
    <source>
        <dbReference type="PROSITE" id="PS50977"/>
    </source>
</evidence>
<gene>
    <name evidence="6" type="ORF">DWQ67_06300</name>
</gene>
<evidence type="ECO:0000256" key="3">
    <source>
        <dbReference type="ARBA" id="ARBA00023163"/>
    </source>
</evidence>
<dbReference type="AlphaFoldDB" id="A0A496PJS4"/>
<keyword evidence="1" id="KW-0805">Transcription regulation</keyword>
<organism evidence="6 7">
    <name type="scientific">Galactobacter caseinivorans</name>
    <dbReference type="NCBI Taxonomy" id="2676123"/>
    <lineage>
        <taxon>Bacteria</taxon>
        <taxon>Bacillati</taxon>
        <taxon>Actinomycetota</taxon>
        <taxon>Actinomycetes</taxon>
        <taxon>Micrococcales</taxon>
        <taxon>Micrococcaceae</taxon>
        <taxon>Galactobacter</taxon>
    </lineage>
</organism>
<evidence type="ECO:0000256" key="4">
    <source>
        <dbReference type="PROSITE-ProRule" id="PRU00335"/>
    </source>
</evidence>
<dbReference type="EMBL" id="QQXL01000003">
    <property type="protein sequence ID" value="RKW70717.1"/>
    <property type="molecule type" value="Genomic_DNA"/>
</dbReference>
<reference evidence="6 7" key="1">
    <citation type="submission" date="2018-07" db="EMBL/GenBank/DDBJ databases">
        <title>Arthrobacter sp. nov., isolated from raw cow's milk with high bacterial count.</title>
        <authorList>
            <person name="Hahne J."/>
            <person name="Isele D."/>
            <person name="Lipski A."/>
        </authorList>
    </citation>
    <scope>NUCLEOTIDE SEQUENCE [LARGE SCALE GENOMIC DNA]</scope>
    <source>
        <strain evidence="6 7">JZ R-183</strain>
    </source>
</reference>
<dbReference type="InterPro" id="IPR001647">
    <property type="entry name" value="HTH_TetR"/>
</dbReference>
<dbReference type="InterPro" id="IPR011075">
    <property type="entry name" value="TetR_C"/>
</dbReference>
<feature type="domain" description="HTH tetR-type" evidence="5">
    <location>
        <begin position="7"/>
        <end position="67"/>
    </location>
</feature>
<evidence type="ECO:0000313" key="7">
    <source>
        <dbReference type="Proteomes" id="UP000273119"/>
    </source>
</evidence>
<dbReference type="PANTHER" id="PTHR47506">
    <property type="entry name" value="TRANSCRIPTIONAL REGULATORY PROTEIN"/>
    <property type="match status" value="1"/>
</dbReference>
<dbReference type="Pfam" id="PF00440">
    <property type="entry name" value="TetR_N"/>
    <property type="match status" value="1"/>
</dbReference>
<dbReference type="Gene3D" id="1.10.357.10">
    <property type="entry name" value="Tetracycline Repressor, domain 2"/>
    <property type="match status" value="1"/>
</dbReference>
<evidence type="ECO:0000256" key="1">
    <source>
        <dbReference type="ARBA" id="ARBA00023015"/>
    </source>
</evidence>
<keyword evidence="2 4" id="KW-0238">DNA-binding</keyword>
<dbReference type="Gene3D" id="1.10.10.60">
    <property type="entry name" value="Homeodomain-like"/>
    <property type="match status" value="1"/>
</dbReference>
<evidence type="ECO:0000313" key="6">
    <source>
        <dbReference type="EMBL" id="RKW70717.1"/>
    </source>
</evidence>